<gene>
    <name evidence="1" type="ORF">CCYN74_210065</name>
</gene>
<dbReference type="Proteomes" id="UP000038083">
    <property type="component" value="Unassembled WGS sequence"/>
</dbReference>
<dbReference type="EMBL" id="CDOG01000014">
    <property type="protein sequence ID" value="CEN37214.1"/>
    <property type="molecule type" value="Genomic_DNA"/>
</dbReference>
<reference evidence="1 2" key="1">
    <citation type="submission" date="2015-01" db="EMBL/GenBank/DDBJ databases">
        <authorList>
            <person name="MANFREDI Pablo"/>
        </authorList>
    </citation>
    <scope>NUCLEOTIDE SEQUENCE [LARGE SCALE GENOMIC DNA]</scope>
    <source>
        <strain evidence="1 2">Ccy74</strain>
    </source>
</reference>
<proteinExistence type="predicted"/>
<evidence type="ECO:0000313" key="1">
    <source>
        <dbReference type="EMBL" id="CEN37214.1"/>
    </source>
</evidence>
<accession>A0A0B7HNC0</accession>
<name>A0A0B7HNC0_9FLAO</name>
<dbReference type="AlphaFoldDB" id="A0A0B7HNC0"/>
<organism evidence="1 2">
    <name type="scientific">Capnocytophaga cynodegmi</name>
    <dbReference type="NCBI Taxonomy" id="28189"/>
    <lineage>
        <taxon>Bacteria</taxon>
        <taxon>Pseudomonadati</taxon>
        <taxon>Bacteroidota</taxon>
        <taxon>Flavobacteriia</taxon>
        <taxon>Flavobacteriales</taxon>
        <taxon>Flavobacteriaceae</taxon>
        <taxon>Capnocytophaga</taxon>
    </lineage>
</organism>
<sequence length="69" mass="7939">MPLVVTFSLSYCSNFELFALNLISETKLLLFNGIIKSKKVNKFQQKLIKINILIAEKLNHNKSSHLFNT</sequence>
<evidence type="ECO:0000313" key="2">
    <source>
        <dbReference type="Proteomes" id="UP000038083"/>
    </source>
</evidence>
<protein>
    <submittedName>
        <fullName evidence="1">Uncharacterized protein</fullName>
    </submittedName>
</protein>